<dbReference type="Proteomes" id="UP000253562">
    <property type="component" value="Unassembled WGS sequence"/>
</dbReference>
<reference evidence="2 3" key="1">
    <citation type="submission" date="2018-07" db="EMBL/GenBank/DDBJ databases">
        <title>Comparative genomes isolates from brazilian mangrove.</title>
        <authorList>
            <person name="De Araujo J.E."/>
            <person name="Taketani R.G."/>
            <person name="Silva M.C.P."/>
            <person name="Lourenco M.V."/>
            <person name="Oliveira V.M."/>
            <person name="Andreote F.D."/>
        </authorList>
    </citation>
    <scope>NUCLEOTIDE SEQUENCE [LARGE SCALE GENOMIC DNA]</scope>
    <source>
        <strain evidence="2 3">HEX PRIS-MGV</strain>
    </source>
</reference>
<dbReference type="InterPro" id="IPR011989">
    <property type="entry name" value="ARM-like"/>
</dbReference>
<evidence type="ECO:0000256" key="1">
    <source>
        <dbReference type="SAM" id="MobiDB-lite"/>
    </source>
</evidence>
<gene>
    <name evidence="2" type="ORF">DTL42_16465</name>
</gene>
<dbReference type="Gene3D" id="1.25.10.10">
    <property type="entry name" value="Leucine-rich Repeat Variant"/>
    <property type="match status" value="1"/>
</dbReference>
<feature type="region of interest" description="Disordered" evidence="1">
    <location>
        <begin position="411"/>
        <end position="430"/>
    </location>
</feature>
<proteinExistence type="predicted"/>
<protein>
    <submittedName>
        <fullName evidence="2">HEAT repeat domain-containing protein</fullName>
    </submittedName>
</protein>
<dbReference type="SUPFAM" id="SSF48371">
    <property type="entry name" value="ARM repeat"/>
    <property type="match status" value="2"/>
</dbReference>
<dbReference type="EMBL" id="QPEX01000033">
    <property type="protein sequence ID" value="RCS46081.1"/>
    <property type="molecule type" value="Genomic_DNA"/>
</dbReference>
<organism evidence="2 3">
    <name type="scientific">Bremerella cremea</name>
    <dbReference type="NCBI Taxonomy" id="1031537"/>
    <lineage>
        <taxon>Bacteria</taxon>
        <taxon>Pseudomonadati</taxon>
        <taxon>Planctomycetota</taxon>
        <taxon>Planctomycetia</taxon>
        <taxon>Pirellulales</taxon>
        <taxon>Pirellulaceae</taxon>
        <taxon>Bremerella</taxon>
    </lineage>
</organism>
<dbReference type="PROSITE" id="PS51257">
    <property type="entry name" value="PROKAR_LIPOPROTEIN"/>
    <property type="match status" value="1"/>
</dbReference>
<evidence type="ECO:0000313" key="3">
    <source>
        <dbReference type="Proteomes" id="UP000253562"/>
    </source>
</evidence>
<dbReference type="Pfam" id="PF13646">
    <property type="entry name" value="HEAT_2"/>
    <property type="match status" value="1"/>
</dbReference>
<comment type="caution">
    <text evidence="2">The sequence shown here is derived from an EMBL/GenBank/DDBJ whole genome shotgun (WGS) entry which is preliminary data.</text>
</comment>
<dbReference type="AlphaFoldDB" id="A0A368KQZ2"/>
<sequence length="753" mass="83974">MLNVYPRNRSSFIALLAFLAIMLGGITGCRTVVDAQQELAELTDLSPLQVQSTAPAAEVRPKSSASPKTIEAAEAALSSSVIQNDPKAIRPQRVDSRGWYLDSSVPLYLAFHLREPRWHHRALESLLDQPISSQEVLEAGTESLDPEIKATAWIGLVRSGAEVQDADLAELIQNPQVTATTKGALLEAITDTTIISQLFAERDNLIADTELKDDFSGQQLQEQFWYSLATTVPSVRSDERFTADFIEQPAEIQQTLLDLMLTDSTSEVPASVTQRFENLSPEVLRRVNLWHSYLRTVAPIDVLSDASRSPNFSTRENATIGLGREGSHAAEALLLDVSDSAPTLLQTAAIVAWGLMPQHEEWPRLAETTSWRVRLAIAQWIPLTSRNLETIQKLKEDNSHLVRQAMLARSTTPAEPVVERKPPAKPKPLLKKEMDLSPEEVVGLLDQIDQAEHATDAAARTTAREQLLLAPDKVLAAVDQVARTLVQYENDYLFEVLLPQCDPAFLRLQEATQGSSQMTLIALRDLELRSEQAPLPELILWRLGQHTHRFNSLDWQTIMGIVKQDKRPATESLVRQAIGHDDPLVRMRACEHVTQFPLPDVVHPLEDSLEHESPDVRCAAIRALSKLDGPNHREMFVTMLLDREVDVQLAAAQALDEANDPRGVQHIYRMTYSSSRETRLKGARAIAARQNQVDLPELIRLLDDETSIRKAALEGLSSLVPAENNPPPKNTVISLEAQSIAWKNWFDRQSLKR</sequence>
<name>A0A368KQZ2_9BACT</name>
<evidence type="ECO:0000313" key="2">
    <source>
        <dbReference type="EMBL" id="RCS46081.1"/>
    </source>
</evidence>
<dbReference type="InterPro" id="IPR016024">
    <property type="entry name" value="ARM-type_fold"/>
</dbReference>
<accession>A0A368KQZ2</accession>